<comment type="caution">
    <text evidence="12">The sequence shown here is derived from an EMBL/GenBank/DDBJ whole genome shotgun (WGS) entry which is preliminary data.</text>
</comment>
<dbReference type="GO" id="GO:0005634">
    <property type="term" value="C:nucleus"/>
    <property type="evidence" value="ECO:0007669"/>
    <property type="project" value="UniProtKB-SubCell"/>
</dbReference>
<keyword evidence="13" id="KW-1185">Reference proteome</keyword>
<comment type="subcellular location">
    <subcellularLocation>
        <location evidence="1">Nucleus</location>
    </subcellularLocation>
</comment>
<dbReference type="GO" id="GO:0000978">
    <property type="term" value="F:RNA polymerase II cis-regulatory region sequence-specific DNA binding"/>
    <property type="evidence" value="ECO:0007669"/>
    <property type="project" value="TreeGrafter"/>
</dbReference>
<feature type="domain" description="C2H2-type" evidence="11">
    <location>
        <begin position="35"/>
        <end position="57"/>
    </location>
</feature>
<dbReference type="SMART" id="SM00355">
    <property type="entry name" value="ZnF_C2H2"/>
    <property type="match status" value="2"/>
</dbReference>
<evidence type="ECO:0000256" key="4">
    <source>
        <dbReference type="ARBA" id="ARBA00022771"/>
    </source>
</evidence>
<name>A0A7L3UQH0_URIAL</name>
<evidence type="ECO:0000313" key="12">
    <source>
        <dbReference type="EMBL" id="NXV53877.1"/>
    </source>
</evidence>
<dbReference type="EMBL" id="VZUE01038069">
    <property type="protein sequence ID" value="NXV53877.1"/>
    <property type="molecule type" value="Genomic_DNA"/>
</dbReference>
<accession>A0A7L3UQH0</accession>
<dbReference type="GO" id="GO:0008270">
    <property type="term" value="F:zinc ion binding"/>
    <property type="evidence" value="ECO:0007669"/>
    <property type="project" value="UniProtKB-KW"/>
</dbReference>
<dbReference type="Pfam" id="PF00096">
    <property type="entry name" value="zf-C2H2"/>
    <property type="match status" value="2"/>
</dbReference>
<keyword evidence="8" id="KW-0804">Transcription</keyword>
<dbReference type="SUPFAM" id="SSF57667">
    <property type="entry name" value="beta-beta-alpha zinc fingers"/>
    <property type="match status" value="1"/>
</dbReference>
<reference evidence="12 13" key="1">
    <citation type="submission" date="2019-09" db="EMBL/GenBank/DDBJ databases">
        <title>Bird 10,000 Genomes (B10K) Project - Family phase.</title>
        <authorList>
            <person name="Zhang G."/>
        </authorList>
    </citation>
    <scope>NUCLEOTIDE SEQUENCE [LARGE SCALE GENOMIC DNA]</scope>
    <source>
        <strain evidence="12">OUT-0019</strain>
        <tissue evidence="12">Blood</tissue>
    </source>
</reference>
<evidence type="ECO:0000256" key="6">
    <source>
        <dbReference type="ARBA" id="ARBA00023015"/>
    </source>
</evidence>
<protein>
    <submittedName>
        <fullName evidence="12">ZO20 protein</fullName>
    </submittedName>
</protein>
<dbReference type="PANTHER" id="PTHR23226">
    <property type="entry name" value="ZINC FINGER AND SCAN DOMAIN-CONTAINING"/>
    <property type="match status" value="1"/>
</dbReference>
<evidence type="ECO:0000256" key="10">
    <source>
        <dbReference type="PROSITE-ProRule" id="PRU00042"/>
    </source>
</evidence>
<dbReference type="FunFam" id="3.30.160.60:FF:000322">
    <property type="entry name" value="GDNF-inducible zinc finger protein 1"/>
    <property type="match status" value="1"/>
</dbReference>
<dbReference type="InterPro" id="IPR013087">
    <property type="entry name" value="Znf_C2H2_type"/>
</dbReference>
<sequence>HAVAWPFSCPQCGQRFQLKQILAMHQKVHSREKDFGCGDCGKRFRHKHKLLIHRRIH</sequence>
<evidence type="ECO:0000313" key="13">
    <source>
        <dbReference type="Proteomes" id="UP000535478"/>
    </source>
</evidence>
<evidence type="ECO:0000256" key="8">
    <source>
        <dbReference type="ARBA" id="ARBA00023163"/>
    </source>
</evidence>
<dbReference type="AlphaFoldDB" id="A0A7L3UQH0"/>
<dbReference type="PROSITE" id="PS50157">
    <property type="entry name" value="ZINC_FINGER_C2H2_2"/>
    <property type="match status" value="2"/>
</dbReference>
<evidence type="ECO:0000256" key="5">
    <source>
        <dbReference type="ARBA" id="ARBA00022833"/>
    </source>
</evidence>
<feature type="non-terminal residue" evidence="12">
    <location>
        <position position="57"/>
    </location>
</feature>
<gene>
    <name evidence="12" type="primary">Zo20_1</name>
    <name evidence="12" type="ORF">URIAAL_R15084</name>
</gene>
<keyword evidence="7" id="KW-0238">DNA-binding</keyword>
<keyword evidence="2" id="KW-0479">Metal-binding</keyword>
<dbReference type="FunFam" id="3.30.160.60:FF:000646">
    <property type="entry name" value="Myeloid zinc finger 1"/>
    <property type="match status" value="1"/>
</dbReference>
<keyword evidence="5" id="KW-0862">Zinc</keyword>
<dbReference type="Gene3D" id="3.30.160.60">
    <property type="entry name" value="Classic Zinc Finger"/>
    <property type="match status" value="2"/>
</dbReference>
<evidence type="ECO:0000256" key="1">
    <source>
        <dbReference type="ARBA" id="ARBA00004123"/>
    </source>
</evidence>
<feature type="domain" description="C2H2-type" evidence="11">
    <location>
        <begin position="7"/>
        <end position="34"/>
    </location>
</feature>
<keyword evidence="4 10" id="KW-0863">Zinc-finger</keyword>
<dbReference type="PANTHER" id="PTHR23226:SF416">
    <property type="entry name" value="FI01424P"/>
    <property type="match status" value="1"/>
</dbReference>
<evidence type="ECO:0000256" key="3">
    <source>
        <dbReference type="ARBA" id="ARBA00022737"/>
    </source>
</evidence>
<dbReference type="Proteomes" id="UP000535478">
    <property type="component" value="Unassembled WGS sequence"/>
</dbReference>
<organism evidence="12 13">
    <name type="scientific">Uria aalge</name>
    <name type="common">Common mure</name>
    <name type="synonym">Colymbus aalge</name>
    <dbReference type="NCBI Taxonomy" id="13746"/>
    <lineage>
        <taxon>Eukaryota</taxon>
        <taxon>Metazoa</taxon>
        <taxon>Chordata</taxon>
        <taxon>Craniata</taxon>
        <taxon>Vertebrata</taxon>
        <taxon>Euteleostomi</taxon>
        <taxon>Archelosauria</taxon>
        <taxon>Archosauria</taxon>
        <taxon>Dinosauria</taxon>
        <taxon>Saurischia</taxon>
        <taxon>Theropoda</taxon>
        <taxon>Coelurosauria</taxon>
        <taxon>Aves</taxon>
        <taxon>Neognathae</taxon>
        <taxon>Neoaves</taxon>
        <taxon>Charadriiformes</taxon>
        <taxon>Alcidae</taxon>
        <taxon>Uria</taxon>
    </lineage>
</organism>
<dbReference type="InterPro" id="IPR036236">
    <property type="entry name" value="Znf_C2H2_sf"/>
</dbReference>
<evidence type="ECO:0000259" key="11">
    <source>
        <dbReference type="PROSITE" id="PS50157"/>
    </source>
</evidence>
<evidence type="ECO:0000256" key="9">
    <source>
        <dbReference type="ARBA" id="ARBA00023242"/>
    </source>
</evidence>
<evidence type="ECO:0000256" key="7">
    <source>
        <dbReference type="ARBA" id="ARBA00023125"/>
    </source>
</evidence>
<evidence type="ECO:0000256" key="2">
    <source>
        <dbReference type="ARBA" id="ARBA00022723"/>
    </source>
</evidence>
<dbReference type="PROSITE" id="PS00028">
    <property type="entry name" value="ZINC_FINGER_C2H2_1"/>
    <property type="match status" value="2"/>
</dbReference>
<proteinExistence type="predicted"/>
<keyword evidence="6" id="KW-0805">Transcription regulation</keyword>
<dbReference type="GO" id="GO:0000981">
    <property type="term" value="F:DNA-binding transcription factor activity, RNA polymerase II-specific"/>
    <property type="evidence" value="ECO:0007669"/>
    <property type="project" value="TreeGrafter"/>
</dbReference>
<keyword evidence="9" id="KW-0539">Nucleus</keyword>
<keyword evidence="3" id="KW-0677">Repeat</keyword>
<feature type="non-terminal residue" evidence="12">
    <location>
        <position position="1"/>
    </location>
</feature>